<keyword evidence="3" id="KW-1185">Reference proteome</keyword>
<dbReference type="EMBL" id="CP029352">
    <property type="protein sequence ID" value="AWK85463.1"/>
    <property type="molecule type" value="Genomic_DNA"/>
</dbReference>
<sequence>MDPVPEIVQRYLAAYNAQDVEAMLACLTDDVRFENLSDGTVTAATAGKEAFARLARQSAGLFSEREQVVEGCIAAGPRVALRIRYSATVAADLPNGWKAGQQVGLQGASFLTLRDGLIAELMDIS</sequence>
<dbReference type="AlphaFoldDB" id="A0A2S2CLS7"/>
<proteinExistence type="predicted"/>
<dbReference type="Pfam" id="PF12680">
    <property type="entry name" value="SnoaL_2"/>
    <property type="match status" value="1"/>
</dbReference>
<protein>
    <submittedName>
        <fullName evidence="2">Nuclear transport factor 2 family protein</fullName>
    </submittedName>
</protein>
<evidence type="ECO:0000259" key="1">
    <source>
        <dbReference type="Pfam" id="PF12680"/>
    </source>
</evidence>
<evidence type="ECO:0000313" key="2">
    <source>
        <dbReference type="EMBL" id="AWK85463.1"/>
    </source>
</evidence>
<dbReference type="OrthoDB" id="582835at2"/>
<dbReference type="Proteomes" id="UP000245629">
    <property type="component" value="Chromosome 1"/>
</dbReference>
<reference evidence="3" key="1">
    <citation type="submission" date="2018-05" db="EMBL/GenBank/DDBJ databases">
        <title>Azospirillum thermophila sp. nov., a novel isolated from hot spring.</title>
        <authorList>
            <person name="Zhao Z."/>
        </authorList>
    </citation>
    <scope>NUCLEOTIDE SEQUENCE [LARGE SCALE GENOMIC DNA]</scope>
    <source>
        <strain evidence="3">CFH 70021</strain>
    </source>
</reference>
<dbReference type="InterPro" id="IPR037401">
    <property type="entry name" value="SnoaL-like"/>
</dbReference>
<dbReference type="KEGG" id="azz:DEW08_04155"/>
<name>A0A2S2CLS7_9PROT</name>
<dbReference type="RefSeq" id="WP_109324707.1">
    <property type="nucleotide sequence ID" value="NZ_CP029352.1"/>
</dbReference>
<organism evidence="2 3">
    <name type="scientific">Azospirillum thermophilum</name>
    <dbReference type="NCBI Taxonomy" id="2202148"/>
    <lineage>
        <taxon>Bacteria</taxon>
        <taxon>Pseudomonadati</taxon>
        <taxon>Pseudomonadota</taxon>
        <taxon>Alphaproteobacteria</taxon>
        <taxon>Rhodospirillales</taxon>
        <taxon>Azospirillaceae</taxon>
        <taxon>Azospirillum</taxon>
    </lineage>
</organism>
<dbReference type="Gene3D" id="3.10.450.50">
    <property type="match status" value="1"/>
</dbReference>
<accession>A0A2S2CLS7</accession>
<evidence type="ECO:0000313" key="3">
    <source>
        <dbReference type="Proteomes" id="UP000245629"/>
    </source>
</evidence>
<gene>
    <name evidence="2" type="ORF">DEW08_04155</name>
</gene>
<dbReference type="SUPFAM" id="SSF54427">
    <property type="entry name" value="NTF2-like"/>
    <property type="match status" value="1"/>
</dbReference>
<dbReference type="InterPro" id="IPR032710">
    <property type="entry name" value="NTF2-like_dom_sf"/>
</dbReference>
<feature type="domain" description="SnoaL-like" evidence="1">
    <location>
        <begin position="8"/>
        <end position="120"/>
    </location>
</feature>